<evidence type="ECO:0000256" key="1">
    <source>
        <dbReference type="SAM" id="MobiDB-lite"/>
    </source>
</evidence>
<evidence type="ECO:0000313" key="3">
    <source>
        <dbReference type="Proteomes" id="UP000245956"/>
    </source>
</evidence>
<feature type="region of interest" description="Disordered" evidence="1">
    <location>
        <begin position="162"/>
        <end position="362"/>
    </location>
</feature>
<accession>A0A2U3DQX2</accession>
<name>A0A2U3DQX2_PURLI</name>
<dbReference type="EMBL" id="LCWV01000049">
    <property type="protein sequence ID" value="PWI64663.1"/>
    <property type="molecule type" value="Genomic_DNA"/>
</dbReference>
<comment type="caution">
    <text evidence="2">The sequence shown here is derived from an EMBL/GenBank/DDBJ whole genome shotgun (WGS) entry which is preliminary data.</text>
</comment>
<evidence type="ECO:0000313" key="2">
    <source>
        <dbReference type="EMBL" id="PWI64663.1"/>
    </source>
</evidence>
<organism evidence="2 3">
    <name type="scientific">Purpureocillium lilacinum</name>
    <name type="common">Paecilomyces lilacinus</name>
    <dbReference type="NCBI Taxonomy" id="33203"/>
    <lineage>
        <taxon>Eukaryota</taxon>
        <taxon>Fungi</taxon>
        <taxon>Dikarya</taxon>
        <taxon>Ascomycota</taxon>
        <taxon>Pezizomycotina</taxon>
        <taxon>Sordariomycetes</taxon>
        <taxon>Hypocreomycetidae</taxon>
        <taxon>Hypocreales</taxon>
        <taxon>Ophiocordycipitaceae</taxon>
        <taxon>Purpureocillium</taxon>
    </lineage>
</organism>
<feature type="compositionally biased region" description="Low complexity" evidence="1">
    <location>
        <begin position="228"/>
        <end position="246"/>
    </location>
</feature>
<proteinExistence type="predicted"/>
<dbReference type="AlphaFoldDB" id="A0A2U3DQX2"/>
<feature type="compositionally biased region" description="Low complexity" evidence="1">
    <location>
        <begin position="320"/>
        <end position="336"/>
    </location>
</feature>
<reference evidence="2 3" key="1">
    <citation type="journal article" date="2016" name="Front. Microbiol.">
        <title>Genome and transcriptome sequences reveal the specific parasitism of the nematophagous Purpureocillium lilacinum 36-1.</title>
        <authorList>
            <person name="Xie J."/>
            <person name="Li S."/>
            <person name="Mo C."/>
            <person name="Xiao X."/>
            <person name="Peng D."/>
            <person name="Wang G."/>
            <person name="Xiao Y."/>
        </authorList>
    </citation>
    <scope>NUCLEOTIDE SEQUENCE [LARGE SCALE GENOMIC DNA]</scope>
    <source>
        <strain evidence="2 3">36-1</strain>
    </source>
</reference>
<gene>
    <name evidence="2" type="ORF">PCL_08672</name>
</gene>
<sequence length="362" mass="38683">MDPLEQVDRIVVAAELRYNMGPFSGPLLETSLEKRLARLNNFRGSPAHMETLVFDGAGESSGENPSEGSFDIKRIRVALNRLCELLPYLKPPGCKPAPDFNNETHSDEVILTAVFVVASVCSASDIGFPNLSGLPPLDSVPLHCIIEKTTAHIWRRILLQQTQRKPPPGPVTSKKDPFHGQLAHHPPGPPQFPRPPFHHNPGNIALAFTKATEPSGRLQKQAPPSSPSRPGSASSSQSGSTVQSSPKYTPSGASAAAPKHLGQDKPNETPMLAPGAMKPPPPFLVHELTARLEQASGAKNSSPVKGGFPPANPGVSDQRVASPVAAEPVSPSSVASHDSRPVNTPRSGHTEIDWEDVNWDKN</sequence>
<feature type="compositionally biased region" description="Basic and acidic residues" evidence="1">
    <location>
        <begin position="348"/>
        <end position="362"/>
    </location>
</feature>
<dbReference type="Proteomes" id="UP000245956">
    <property type="component" value="Unassembled WGS sequence"/>
</dbReference>
<protein>
    <submittedName>
        <fullName evidence="2">Uncharacterized protein</fullName>
    </submittedName>
</protein>
<feature type="compositionally biased region" description="Pro residues" evidence="1">
    <location>
        <begin position="186"/>
        <end position="195"/>
    </location>
</feature>